<dbReference type="GO" id="GO:0003677">
    <property type="term" value="F:DNA binding"/>
    <property type="evidence" value="ECO:0007669"/>
    <property type="project" value="InterPro"/>
</dbReference>
<dbReference type="KEGG" id="smam:Mal15_52660"/>
<dbReference type="Pfam" id="PF04542">
    <property type="entry name" value="Sigma70_r2"/>
    <property type="match status" value="1"/>
</dbReference>
<keyword evidence="8" id="KW-1185">Reference proteome</keyword>
<dbReference type="EMBL" id="CP036264">
    <property type="protein sequence ID" value="QEG01190.1"/>
    <property type="molecule type" value="Genomic_DNA"/>
</dbReference>
<gene>
    <name evidence="7" type="primary">rpoE_7</name>
    <name evidence="7" type="ORF">Mal15_52660</name>
</gene>
<dbReference type="InterPro" id="IPR013325">
    <property type="entry name" value="RNA_pol_sigma_r2"/>
</dbReference>
<evidence type="ECO:0000259" key="6">
    <source>
        <dbReference type="Pfam" id="PF08281"/>
    </source>
</evidence>
<dbReference type="NCBIfam" id="TIGR02937">
    <property type="entry name" value="sigma70-ECF"/>
    <property type="match status" value="1"/>
</dbReference>
<dbReference type="InterPro" id="IPR013249">
    <property type="entry name" value="RNA_pol_sigma70_r4_t2"/>
</dbReference>
<accession>A0A5B9ML68</accession>
<reference evidence="7 8" key="1">
    <citation type="submission" date="2019-02" db="EMBL/GenBank/DDBJ databases">
        <title>Planctomycetal bacteria perform biofilm scaping via a novel small molecule.</title>
        <authorList>
            <person name="Jeske O."/>
            <person name="Boedeker C."/>
            <person name="Wiegand S."/>
            <person name="Breitling P."/>
            <person name="Kallscheuer N."/>
            <person name="Jogler M."/>
            <person name="Rohde M."/>
            <person name="Petersen J."/>
            <person name="Medema M.H."/>
            <person name="Surup F."/>
            <person name="Jogler C."/>
        </authorList>
    </citation>
    <scope>NUCLEOTIDE SEQUENCE [LARGE SCALE GENOMIC DNA]</scope>
    <source>
        <strain evidence="7 8">Mal15</strain>
    </source>
</reference>
<dbReference type="RefSeq" id="WP_147870295.1">
    <property type="nucleotide sequence ID" value="NZ_CP036264.1"/>
</dbReference>
<feature type="domain" description="RNA polymerase sigma-70 region 2" evidence="5">
    <location>
        <begin position="40"/>
        <end position="94"/>
    </location>
</feature>
<dbReference type="InterPro" id="IPR036388">
    <property type="entry name" value="WH-like_DNA-bd_sf"/>
</dbReference>
<proteinExistence type="inferred from homology"/>
<dbReference type="InterPro" id="IPR013324">
    <property type="entry name" value="RNA_pol_sigma_r3/r4-like"/>
</dbReference>
<dbReference type="AlphaFoldDB" id="A0A5B9ML68"/>
<evidence type="ECO:0000259" key="5">
    <source>
        <dbReference type="Pfam" id="PF04542"/>
    </source>
</evidence>
<dbReference type="InterPro" id="IPR039425">
    <property type="entry name" value="RNA_pol_sigma-70-like"/>
</dbReference>
<evidence type="ECO:0000256" key="3">
    <source>
        <dbReference type="ARBA" id="ARBA00023082"/>
    </source>
</evidence>
<dbReference type="GO" id="GO:0006352">
    <property type="term" value="P:DNA-templated transcription initiation"/>
    <property type="evidence" value="ECO:0007669"/>
    <property type="project" value="InterPro"/>
</dbReference>
<name>A0A5B9ML68_9BACT</name>
<dbReference type="Pfam" id="PF08281">
    <property type="entry name" value="Sigma70_r4_2"/>
    <property type="match status" value="1"/>
</dbReference>
<dbReference type="PANTHER" id="PTHR43133:SF51">
    <property type="entry name" value="RNA POLYMERASE SIGMA FACTOR"/>
    <property type="match status" value="1"/>
</dbReference>
<evidence type="ECO:0000256" key="2">
    <source>
        <dbReference type="ARBA" id="ARBA00023015"/>
    </source>
</evidence>
<keyword evidence="2" id="KW-0805">Transcription regulation</keyword>
<keyword evidence="4" id="KW-0804">Transcription</keyword>
<dbReference type="SUPFAM" id="SSF88659">
    <property type="entry name" value="Sigma3 and sigma4 domains of RNA polymerase sigma factors"/>
    <property type="match status" value="1"/>
</dbReference>
<dbReference type="InterPro" id="IPR007627">
    <property type="entry name" value="RNA_pol_sigma70_r2"/>
</dbReference>
<dbReference type="Gene3D" id="1.10.10.10">
    <property type="entry name" value="Winged helix-like DNA-binding domain superfamily/Winged helix DNA-binding domain"/>
    <property type="match status" value="1"/>
</dbReference>
<organism evidence="7 8">
    <name type="scientific">Stieleria maiorica</name>
    <dbReference type="NCBI Taxonomy" id="2795974"/>
    <lineage>
        <taxon>Bacteria</taxon>
        <taxon>Pseudomonadati</taxon>
        <taxon>Planctomycetota</taxon>
        <taxon>Planctomycetia</taxon>
        <taxon>Pirellulales</taxon>
        <taxon>Pirellulaceae</taxon>
        <taxon>Stieleria</taxon>
    </lineage>
</organism>
<keyword evidence="3" id="KW-0731">Sigma factor</keyword>
<evidence type="ECO:0000313" key="7">
    <source>
        <dbReference type="EMBL" id="QEG01190.1"/>
    </source>
</evidence>
<feature type="domain" description="RNA polymerase sigma factor 70 region 4 type 2" evidence="6">
    <location>
        <begin position="151"/>
        <end position="198"/>
    </location>
</feature>
<dbReference type="InterPro" id="IPR014284">
    <property type="entry name" value="RNA_pol_sigma-70_dom"/>
</dbReference>
<evidence type="ECO:0000256" key="4">
    <source>
        <dbReference type="ARBA" id="ARBA00023163"/>
    </source>
</evidence>
<protein>
    <submittedName>
        <fullName evidence="7">ECF RNA polymerase sigma-E factor</fullName>
    </submittedName>
</protein>
<dbReference type="Proteomes" id="UP000321353">
    <property type="component" value="Chromosome"/>
</dbReference>
<dbReference type="Gene3D" id="1.10.1740.10">
    <property type="match status" value="1"/>
</dbReference>
<sequence length="210" mass="23220">MESGSATDVDALLASAKSGDACALSTLFGMYQNYIKLLAASQVRSRLRVRASASDIAQETFLNAHRGFENFRGTTGGEFVAWLRSILTRRIQYLVQQHVQSQVRDVRKEVSIEAIGKSVDQSSIRLETVLQAGSPSPSARLQRQDRSVHVANALAELADDYREVLMLRSVEGLGFKEVAARMQRSHGATRMLWLRAIEALRDRLGNGDSL</sequence>
<dbReference type="SUPFAM" id="SSF88946">
    <property type="entry name" value="Sigma2 domain of RNA polymerase sigma factors"/>
    <property type="match status" value="1"/>
</dbReference>
<dbReference type="GO" id="GO:0016987">
    <property type="term" value="F:sigma factor activity"/>
    <property type="evidence" value="ECO:0007669"/>
    <property type="project" value="UniProtKB-KW"/>
</dbReference>
<dbReference type="PANTHER" id="PTHR43133">
    <property type="entry name" value="RNA POLYMERASE ECF-TYPE SIGMA FACTO"/>
    <property type="match status" value="1"/>
</dbReference>
<dbReference type="NCBIfam" id="TIGR02984">
    <property type="entry name" value="Sig-70_plancto1"/>
    <property type="match status" value="1"/>
</dbReference>
<evidence type="ECO:0000256" key="1">
    <source>
        <dbReference type="ARBA" id="ARBA00010641"/>
    </source>
</evidence>
<evidence type="ECO:0000313" key="8">
    <source>
        <dbReference type="Proteomes" id="UP000321353"/>
    </source>
</evidence>
<comment type="similarity">
    <text evidence="1">Belongs to the sigma-70 factor family. ECF subfamily.</text>
</comment>
<dbReference type="InterPro" id="IPR014326">
    <property type="entry name" value="RNA_pol_sigma-70_Plancto"/>
</dbReference>